<sequence>MATLSFEGETHGELVVKVRRWLASVEGEEEAVTGAADAISQGAELTKEALRIIAASAPEPIAQNELVKALTGAGYKATDATKDALIDGLDSVEEVTGGSVVKRARDVAEQAVYEMNAQVARQILKSLRPR</sequence>
<keyword evidence="2" id="KW-1185">Reference proteome</keyword>
<dbReference type="AlphaFoldDB" id="A0AAE9Y689"/>
<organism evidence="1 2">
    <name type="scientific">Iamia majanohamensis</name>
    <dbReference type="NCBI Taxonomy" id="467976"/>
    <lineage>
        <taxon>Bacteria</taxon>
        <taxon>Bacillati</taxon>
        <taxon>Actinomycetota</taxon>
        <taxon>Acidimicrobiia</taxon>
        <taxon>Acidimicrobiales</taxon>
        <taxon>Iamiaceae</taxon>
        <taxon>Iamia</taxon>
    </lineage>
</organism>
<evidence type="ECO:0000313" key="2">
    <source>
        <dbReference type="Proteomes" id="UP001216390"/>
    </source>
</evidence>
<dbReference type="RefSeq" id="WP_272736946.1">
    <property type="nucleotide sequence ID" value="NZ_CP116942.1"/>
</dbReference>
<reference evidence="1" key="1">
    <citation type="submission" date="2023-01" db="EMBL/GenBank/DDBJ databases">
        <title>The diversity of Class Acidimicrobiia in South China Sea sediment environments and the proposal of Iamia marina sp. nov., a novel species of the genus Iamia.</title>
        <authorList>
            <person name="He Y."/>
            <person name="Tian X."/>
        </authorList>
    </citation>
    <scope>NUCLEOTIDE SEQUENCE</scope>
    <source>
        <strain evidence="1">DSM 19957</strain>
    </source>
</reference>
<proteinExistence type="predicted"/>
<dbReference type="Proteomes" id="UP001216390">
    <property type="component" value="Chromosome"/>
</dbReference>
<accession>A0AAE9Y689</accession>
<name>A0AAE9Y689_9ACTN</name>
<protein>
    <submittedName>
        <fullName evidence="1">Uncharacterized protein</fullName>
    </submittedName>
</protein>
<dbReference type="EMBL" id="CP116942">
    <property type="protein sequence ID" value="WCO67425.1"/>
    <property type="molecule type" value="Genomic_DNA"/>
</dbReference>
<dbReference type="KEGG" id="ima:PO878_01665"/>
<gene>
    <name evidence="1" type="ORF">PO878_01665</name>
</gene>
<evidence type="ECO:0000313" key="1">
    <source>
        <dbReference type="EMBL" id="WCO67425.1"/>
    </source>
</evidence>